<gene>
    <name evidence="1" type="ORF">NC653_031920</name>
</gene>
<name>A0AAD6LZL4_9ROSI</name>
<comment type="caution">
    <text evidence="1">The sequence shown here is derived from an EMBL/GenBank/DDBJ whole genome shotgun (WGS) entry which is preliminary data.</text>
</comment>
<accession>A0AAD6LZL4</accession>
<dbReference type="AlphaFoldDB" id="A0AAD6LZL4"/>
<evidence type="ECO:0000313" key="1">
    <source>
        <dbReference type="EMBL" id="KAJ6976218.1"/>
    </source>
</evidence>
<keyword evidence="2" id="KW-1185">Reference proteome</keyword>
<organism evidence="1 2">
    <name type="scientific">Populus alba x Populus x berolinensis</name>
    <dbReference type="NCBI Taxonomy" id="444605"/>
    <lineage>
        <taxon>Eukaryota</taxon>
        <taxon>Viridiplantae</taxon>
        <taxon>Streptophyta</taxon>
        <taxon>Embryophyta</taxon>
        <taxon>Tracheophyta</taxon>
        <taxon>Spermatophyta</taxon>
        <taxon>Magnoliopsida</taxon>
        <taxon>eudicotyledons</taxon>
        <taxon>Gunneridae</taxon>
        <taxon>Pentapetalae</taxon>
        <taxon>rosids</taxon>
        <taxon>fabids</taxon>
        <taxon>Malpighiales</taxon>
        <taxon>Salicaceae</taxon>
        <taxon>Saliceae</taxon>
        <taxon>Populus</taxon>
    </lineage>
</organism>
<evidence type="ECO:0000313" key="2">
    <source>
        <dbReference type="Proteomes" id="UP001164929"/>
    </source>
</evidence>
<dbReference type="EMBL" id="JAQIZT010000013">
    <property type="protein sequence ID" value="KAJ6976218.1"/>
    <property type="molecule type" value="Genomic_DNA"/>
</dbReference>
<proteinExistence type="predicted"/>
<protein>
    <submittedName>
        <fullName evidence="1">Uncharacterized protein</fullName>
    </submittedName>
</protein>
<dbReference type="Proteomes" id="UP001164929">
    <property type="component" value="Chromosome 13"/>
</dbReference>
<reference evidence="1" key="1">
    <citation type="journal article" date="2023" name="Mol. Ecol. Resour.">
        <title>Chromosome-level genome assembly of a triploid poplar Populus alba 'Berolinensis'.</title>
        <authorList>
            <person name="Chen S."/>
            <person name="Yu Y."/>
            <person name="Wang X."/>
            <person name="Wang S."/>
            <person name="Zhang T."/>
            <person name="Zhou Y."/>
            <person name="He R."/>
            <person name="Meng N."/>
            <person name="Wang Y."/>
            <person name="Liu W."/>
            <person name="Liu Z."/>
            <person name="Liu J."/>
            <person name="Guo Q."/>
            <person name="Huang H."/>
            <person name="Sederoff R.R."/>
            <person name="Wang G."/>
            <person name="Qu G."/>
            <person name="Chen S."/>
        </authorList>
    </citation>
    <scope>NUCLEOTIDE SEQUENCE</scope>
    <source>
        <strain evidence="1">SC-2020</strain>
    </source>
</reference>
<sequence>MSKPPITHLLPHLPIHPARLRFLPIGRTIAVVQIPCLLPQEAHVSAKALGEVAVPSSPKTQYDCVIMFK</sequence>